<reference evidence="2" key="1">
    <citation type="submission" date="2016-11" db="EMBL/GenBank/DDBJ databases">
        <authorList>
            <person name="Varghese N."/>
            <person name="Submissions S."/>
        </authorList>
    </citation>
    <scope>NUCLEOTIDE SEQUENCE [LARGE SCALE GENOMIC DNA]</scope>
    <source>
        <strain evidence="2">DSM 3071</strain>
    </source>
</reference>
<proteinExistence type="predicted"/>
<gene>
    <name evidence="1" type="ORF">SAMN02745229_02555</name>
</gene>
<accession>A0A1M5ZQ83</accession>
<organism evidence="1 2">
    <name type="scientific">Butyrivibrio fibrisolvens DSM 3071</name>
    <dbReference type="NCBI Taxonomy" id="1121131"/>
    <lineage>
        <taxon>Bacteria</taxon>
        <taxon>Bacillati</taxon>
        <taxon>Bacillota</taxon>
        <taxon>Clostridia</taxon>
        <taxon>Lachnospirales</taxon>
        <taxon>Lachnospiraceae</taxon>
        <taxon>Butyrivibrio</taxon>
    </lineage>
</organism>
<dbReference type="STRING" id="1121131.SAMN02745229_02555"/>
<dbReference type="Proteomes" id="UP000184278">
    <property type="component" value="Unassembled WGS sequence"/>
</dbReference>
<protein>
    <submittedName>
        <fullName evidence="1">Uncharacterized protein</fullName>
    </submittedName>
</protein>
<keyword evidence="2" id="KW-1185">Reference proteome</keyword>
<dbReference type="EMBL" id="FQXK01000021">
    <property type="protein sequence ID" value="SHI26318.1"/>
    <property type="molecule type" value="Genomic_DNA"/>
</dbReference>
<name>A0A1M5ZQ83_BUTFI</name>
<sequence>MLNIQRKINRYRRTGHCKENRYNFRVMTDVFDEGTMEYDILHGGFSFADVDYSKFDKAMINIDSALHKGTTDPRDMHDFWEEAAQIEADF</sequence>
<evidence type="ECO:0000313" key="1">
    <source>
        <dbReference type="EMBL" id="SHI26318.1"/>
    </source>
</evidence>
<evidence type="ECO:0000313" key="2">
    <source>
        <dbReference type="Proteomes" id="UP000184278"/>
    </source>
</evidence>
<dbReference type="AlphaFoldDB" id="A0A1M5ZQ83"/>